<keyword evidence="1" id="KW-0812">Transmembrane</keyword>
<dbReference type="EMBL" id="LDOT01000021">
    <property type="protein sequence ID" value="KLV04627.1"/>
    <property type="molecule type" value="Genomic_DNA"/>
</dbReference>
<evidence type="ECO:0000313" key="3">
    <source>
        <dbReference type="Proteomes" id="UP000036097"/>
    </source>
</evidence>
<feature type="transmembrane region" description="Helical" evidence="1">
    <location>
        <begin position="12"/>
        <end position="32"/>
    </location>
</feature>
<dbReference type="PATRIC" id="fig|1195763.3.peg.3026"/>
<dbReference type="RefSeq" id="WP_047879563.1">
    <property type="nucleotide sequence ID" value="NZ_LDOT01000021.1"/>
</dbReference>
<name>A0A0J1JQT6_9GAMM</name>
<keyword evidence="3" id="KW-1185">Reference proteome</keyword>
<proteinExistence type="predicted"/>
<feature type="transmembrane region" description="Helical" evidence="1">
    <location>
        <begin position="109"/>
        <end position="127"/>
    </location>
</feature>
<dbReference type="AlphaFoldDB" id="A0A0J1JQT6"/>
<reference evidence="2 3" key="1">
    <citation type="submission" date="2015-05" db="EMBL/GenBank/DDBJ databases">
        <title>Photobacterium galathea sp. nov.</title>
        <authorList>
            <person name="Machado H."/>
            <person name="Gram L."/>
        </authorList>
    </citation>
    <scope>NUCLEOTIDE SEQUENCE [LARGE SCALE GENOMIC DNA]</scope>
    <source>
        <strain evidence="2 3">CGMCC 1.12159</strain>
    </source>
</reference>
<keyword evidence="1" id="KW-0472">Membrane</keyword>
<organism evidence="2 3">
    <name type="scientific">Photobacterium aquae</name>
    <dbReference type="NCBI Taxonomy" id="1195763"/>
    <lineage>
        <taxon>Bacteria</taxon>
        <taxon>Pseudomonadati</taxon>
        <taxon>Pseudomonadota</taxon>
        <taxon>Gammaproteobacteria</taxon>
        <taxon>Vibrionales</taxon>
        <taxon>Vibrionaceae</taxon>
        <taxon>Photobacterium</taxon>
    </lineage>
</organism>
<evidence type="ECO:0000256" key="1">
    <source>
        <dbReference type="SAM" id="Phobius"/>
    </source>
</evidence>
<sequence length="137" mass="14525">MNGAGGTTGGVGQFFIGLIMMCGGFYLLFNAISVSSSFGLGSRLYSFSVLGSGVGITGGMIMIPFMFGIGLLFFNGRNIIAWLLTVGSVSALIIGVISSIRFSFRTMTAFELIMILILAIGGLGLFFRSLKTIDERH</sequence>
<feature type="transmembrane region" description="Helical" evidence="1">
    <location>
        <begin position="44"/>
        <end position="73"/>
    </location>
</feature>
<dbReference type="OrthoDB" id="5421573at2"/>
<dbReference type="STRING" id="1195763.ABT56_14290"/>
<keyword evidence="1" id="KW-1133">Transmembrane helix</keyword>
<dbReference type="Proteomes" id="UP000036097">
    <property type="component" value="Unassembled WGS sequence"/>
</dbReference>
<evidence type="ECO:0000313" key="2">
    <source>
        <dbReference type="EMBL" id="KLV04627.1"/>
    </source>
</evidence>
<comment type="caution">
    <text evidence="2">The sequence shown here is derived from an EMBL/GenBank/DDBJ whole genome shotgun (WGS) entry which is preliminary data.</text>
</comment>
<gene>
    <name evidence="2" type="ORF">ABT56_14290</name>
</gene>
<protein>
    <submittedName>
        <fullName evidence="2">Uncharacterized protein</fullName>
    </submittedName>
</protein>
<feature type="transmembrane region" description="Helical" evidence="1">
    <location>
        <begin position="79"/>
        <end position="97"/>
    </location>
</feature>
<accession>A0A0J1JQT6</accession>